<evidence type="ECO:0000313" key="6">
    <source>
        <dbReference type="EMBL" id="OGL89826.1"/>
    </source>
</evidence>
<dbReference type="InterPro" id="IPR008201">
    <property type="entry name" value="HepT-like"/>
</dbReference>
<gene>
    <name evidence="6" type="ORF">A3J36_02685</name>
</gene>
<evidence type="ECO:0000256" key="2">
    <source>
        <dbReference type="ARBA" id="ARBA00022649"/>
    </source>
</evidence>
<reference evidence="6 7" key="1">
    <citation type="journal article" date="2016" name="Nat. Commun.">
        <title>Thousands of microbial genomes shed light on interconnected biogeochemical processes in an aquifer system.</title>
        <authorList>
            <person name="Anantharaman K."/>
            <person name="Brown C.T."/>
            <person name="Hug L.A."/>
            <person name="Sharon I."/>
            <person name="Castelle C.J."/>
            <person name="Probst A.J."/>
            <person name="Thomas B.C."/>
            <person name="Singh A."/>
            <person name="Wilkins M.J."/>
            <person name="Karaoz U."/>
            <person name="Brodie E.L."/>
            <person name="Williams K.H."/>
            <person name="Hubbard S.S."/>
            <person name="Banfield J.F."/>
        </authorList>
    </citation>
    <scope>NUCLEOTIDE SEQUENCE [LARGE SCALE GENOMIC DNA]</scope>
</reference>
<dbReference type="Pfam" id="PF01934">
    <property type="entry name" value="HepT-like"/>
    <property type="match status" value="1"/>
</dbReference>
<sequence length="111" mass="13114">MSDRSQELYRQDILDAINRITRYVKGMSYEQFRSDEKTVDAVVRNIEIIGEATRNIREETKRSYSHAPWQKAVSMRNRISHGYFGVSLQVVWETARDDLSEYKRLIAEVKI</sequence>
<evidence type="ECO:0000256" key="5">
    <source>
        <dbReference type="ARBA" id="ARBA00022801"/>
    </source>
</evidence>
<dbReference type="GO" id="GO:0000166">
    <property type="term" value="F:nucleotide binding"/>
    <property type="evidence" value="ECO:0007669"/>
    <property type="project" value="UniProtKB-KW"/>
</dbReference>
<comment type="caution">
    <text evidence="6">The sequence shown here is derived from an EMBL/GenBank/DDBJ whole genome shotgun (WGS) entry which is preliminary data.</text>
</comment>
<dbReference type="GO" id="GO:0004540">
    <property type="term" value="F:RNA nuclease activity"/>
    <property type="evidence" value="ECO:0007669"/>
    <property type="project" value="InterPro"/>
</dbReference>
<dbReference type="Proteomes" id="UP000177750">
    <property type="component" value="Unassembled WGS sequence"/>
</dbReference>
<organism evidence="6 7">
    <name type="scientific">Candidatus Uhrbacteria bacterium RIFCSPLOWO2_02_FULL_54_37</name>
    <dbReference type="NCBI Taxonomy" id="1802412"/>
    <lineage>
        <taxon>Bacteria</taxon>
        <taxon>Candidatus Uhriibacteriota</taxon>
    </lineage>
</organism>
<evidence type="ECO:0000256" key="1">
    <source>
        <dbReference type="ARBA" id="ARBA00022553"/>
    </source>
</evidence>
<dbReference type="InterPro" id="IPR051813">
    <property type="entry name" value="HepT_RNase_toxin"/>
</dbReference>
<evidence type="ECO:0000313" key="7">
    <source>
        <dbReference type="Proteomes" id="UP000177750"/>
    </source>
</evidence>
<dbReference type="PANTHER" id="PTHR34139:SF1">
    <property type="entry name" value="RNASE MJ1380-RELATED"/>
    <property type="match status" value="1"/>
</dbReference>
<keyword evidence="5" id="KW-0378">Hydrolase</keyword>
<protein>
    <recommendedName>
        <fullName evidence="8">DUF86 domain-containing protein</fullName>
    </recommendedName>
</protein>
<keyword evidence="2" id="KW-1277">Toxin-antitoxin system</keyword>
<keyword evidence="3" id="KW-0540">Nuclease</keyword>
<evidence type="ECO:0000256" key="3">
    <source>
        <dbReference type="ARBA" id="ARBA00022722"/>
    </source>
</evidence>
<name>A0A1F7VH67_9BACT</name>
<proteinExistence type="predicted"/>
<keyword evidence="4" id="KW-0547">Nucleotide-binding</keyword>
<dbReference type="PANTHER" id="PTHR34139">
    <property type="entry name" value="UPF0331 PROTEIN MJ0127"/>
    <property type="match status" value="1"/>
</dbReference>
<evidence type="ECO:0008006" key="8">
    <source>
        <dbReference type="Google" id="ProtNLM"/>
    </source>
</evidence>
<dbReference type="GO" id="GO:0110001">
    <property type="term" value="C:toxin-antitoxin complex"/>
    <property type="evidence" value="ECO:0007669"/>
    <property type="project" value="InterPro"/>
</dbReference>
<accession>A0A1F7VH67</accession>
<keyword evidence="1" id="KW-0597">Phosphoprotein</keyword>
<dbReference type="EMBL" id="MGEU01000055">
    <property type="protein sequence ID" value="OGL89826.1"/>
    <property type="molecule type" value="Genomic_DNA"/>
</dbReference>
<dbReference type="GO" id="GO:0016787">
    <property type="term" value="F:hydrolase activity"/>
    <property type="evidence" value="ECO:0007669"/>
    <property type="project" value="UniProtKB-KW"/>
</dbReference>
<dbReference type="AlphaFoldDB" id="A0A1F7VH67"/>
<evidence type="ECO:0000256" key="4">
    <source>
        <dbReference type="ARBA" id="ARBA00022741"/>
    </source>
</evidence>